<protein>
    <recommendedName>
        <fullName evidence="1">Ubiquinone biosynthesis accessory factor UbiJ</fullName>
    </recommendedName>
</protein>
<organism evidence="3 4">
    <name type="scientific">Ferrimonas aestuarii</name>
    <dbReference type="NCBI Taxonomy" id="2569539"/>
    <lineage>
        <taxon>Bacteria</taxon>
        <taxon>Pseudomonadati</taxon>
        <taxon>Pseudomonadota</taxon>
        <taxon>Gammaproteobacteria</taxon>
        <taxon>Alteromonadales</taxon>
        <taxon>Ferrimonadaceae</taxon>
        <taxon>Ferrimonas</taxon>
    </lineage>
</organism>
<keyword evidence="4" id="KW-1185">Reference proteome</keyword>
<dbReference type="PANTHER" id="PTHR38693:SF1">
    <property type="entry name" value="UBIQUINONE BIOSYNTHESIS ACCESSORY FACTOR UBIJ"/>
    <property type="match status" value="1"/>
</dbReference>
<dbReference type="AlphaFoldDB" id="A0A4U1BP16"/>
<comment type="caution">
    <text evidence="3">The sequence shown here is derived from an EMBL/GenBank/DDBJ whole genome shotgun (WGS) entry which is preliminary data.</text>
</comment>
<dbReference type="Proteomes" id="UP000305675">
    <property type="component" value="Unassembled WGS sequence"/>
</dbReference>
<evidence type="ECO:0000256" key="1">
    <source>
        <dbReference type="HAMAP-Rule" id="MF_02215"/>
    </source>
</evidence>
<dbReference type="PANTHER" id="PTHR38693">
    <property type="entry name" value="UBIQUINONE BIOSYNTHESIS PROTEIN UBIJ"/>
    <property type="match status" value="1"/>
</dbReference>
<gene>
    <name evidence="1" type="primary">ubiJ</name>
    <name evidence="3" type="ORF">FCL42_07700</name>
</gene>
<dbReference type="HAMAP" id="MF_02215">
    <property type="entry name" value="UbiJ"/>
    <property type="match status" value="1"/>
</dbReference>
<comment type="similarity">
    <text evidence="1">Belongs to the UbiJ family.</text>
</comment>
<comment type="subcellular location">
    <subcellularLocation>
        <location evidence="1">Cytoplasm</location>
    </subcellularLocation>
</comment>
<keyword evidence="1" id="KW-0831">Ubiquinone biosynthesis</keyword>
<reference evidence="3 4" key="1">
    <citation type="submission" date="2019-04" db="EMBL/GenBank/DDBJ databases">
        <authorList>
            <person name="Hwang J.C."/>
        </authorList>
    </citation>
    <scope>NUCLEOTIDE SEQUENCE [LARGE SCALE GENOMIC DNA]</scope>
    <source>
        <strain evidence="3 4">IMCC35002</strain>
    </source>
</reference>
<dbReference type="EMBL" id="SWCJ01000004">
    <property type="protein sequence ID" value="TKB56091.1"/>
    <property type="molecule type" value="Genomic_DNA"/>
</dbReference>
<dbReference type="GO" id="GO:0005737">
    <property type="term" value="C:cytoplasm"/>
    <property type="evidence" value="ECO:0007669"/>
    <property type="project" value="UniProtKB-SubCell"/>
</dbReference>
<comment type="pathway">
    <text evidence="1">Cofactor biosynthesis; ubiquinone biosynthesis.</text>
</comment>
<dbReference type="InterPro" id="IPR003033">
    <property type="entry name" value="SCP2_sterol-bd_dom"/>
</dbReference>
<dbReference type="SUPFAM" id="SSF55718">
    <property type="entry name" value="SCP-like"/>
    <property type="match status" value="1"/>
</dbReference>
<dbReference type="RefSeq" id="WP_136862820.1">
    <property type="nucleotide sequence ID" value="NZ_SWCJ01000004.1"/>
</dbReference>
<dbReference type="OrthoDB" id="5801225at2"/>
<proteinExistence type="inferred from homology"/>
<sequence length="198" mass="21762">MHLATLVAGSLEAALGQLLKYHPHPRPLAKCHGQVIQLQLAELPWPLILIMDEPIAVYSQYGADVDAQLNISLSTLAAIRNGESLSELVKQQKLEITGDMQLVGLLAQLLAAIEFDPTDPLSKVVGDGMAHRIHKTGMGLFSRGQQHAKRAQAHLGEFLVEEQHLAPAPEQMRQFCDDVDALAMRVDQIAQRLTKLED</sequence>
<feature type="domain" description="SCP2" evidence="2">
    <location>
        <begin position="26"/>
        <end position="110"/>
    </location>
</feature>
<dbReference type="Pfam" id="PF02036">
    <property type="entry name" value="SCP2"/>
    <property type="match status" value="1"/>
</dbReference>
<dbReference type="InterPro" id="IPR038989">
    <property type="entry name" value="UbiJ"/>
</dbReference>
<keyword evidence="1" id="KW-0963">Cytoplasm</keyword>
<evidence type="ECO:0000259" key="2">
    <source>
        <dbReference type="Pfam" id="PF02036"/>
    </source>
</evidence>
<dbReference type="InterPro" id="IPR036527">
    <property type="entry name" value="SCP2_sterol-bd_dom_sf"/>
</dbReference>
<dbReference type="GO" id="GO:0006744">
    <property type="term" value="P:ubiquinone biosynthetic process"/>
    <property type="evidence" value="ECO:0007669"/>
    <property type="project" value="UniProtKB-UniRule"/>
</dbReference>
<comment type="function">
    <text evidence="1">Required for ubiquinone (coenzyme Q) biosynthesis. Binds hydrophobic ubiquinone biosynthetic intermediates via its SCP2 domain and is essential for the stability of the Ubi complex. May constitute a docking platform where Ubi enzymes assemble and access their SCP2-bound polyprenyl substrates.</text>
</comment>
<evidence type="ECO:0000313" key="3">
    <source>
        <dbReference type="EMBL" id="TKB56091.1"/>
    </source>
</evidence>
<name>A0A4U1BP16_9GAMM</name>
<dbReference type="UniPathway" id="UPA00232"/>
<accession>A0A4U1BP16</accession>
<evidence type="ECO:0000313" key="4">
    <source>
        <dbReference type="Proteomes" id="UP000305675"/>
    </source>
</evidence>